<dbReference type="Proteomes" id="UP001341840">
    <property type="component" value="Unassembled WGS sequence"/>
</dbReference>
<dbReference type="InterPro" id="IPR001878">
    <property type="entry name" value="Znf_CCHC"/>
</dbReference>
<keyword evidence="5" id="KW-1185">Reference proteome</keyword>
<evidence type="ECO:0000259" key="3">
    <source>
        <dbReference type="PROSITE" id="PS50158"/>
    </source>
</evidence>
<feature type="compositionally biased region" description="Polar residues" evidence="2">
    <location>
        <begin position="83"/>
        <end position="93"/>
    </location>
</feature>
<dbReference type="PROSITE" id="PS50158">
    <property type="entry name" value="ZF_CCHC"/>
    <property type="match status" value="1"/>
</dbReference>
<dbReference type="InterPro" id="IPR036875">
    <property type="entry name" value="Znf_CCHC_sf"/>
</dbReference>
<dbReference type="EMBL" id="JASCZI010060535">
    <property type="protein sequence ID" value="MED6133582.1"/>
    <property type="molecule type" value="Genomic_DNA"/>
</dbReference>
<feature type="region of interest" description="Disordered" evidence="2">
    <location>
        <begin position="1"/>
        <end position="59"/>
    </location>
</feature>
<proteinExistence type="predicted"/>
<evidence type="ECO:0000313" key="4">
    <source>
        <dbReference type="EMBL" id="MED6133582.1"/>
    </source>
</evidence>
<dbReference type="SUPFAM" id="SSF57756">
    <property type="entry name" value="Retrovirus zinc finger-like domains"/>
    <property type="match status" value="1"/>
</dbReference>
<sequence length="143" mass="15925">MLEAKLGLGDMLEMHPPNLEEGEGISVKDPACARTKGTMRVNDSSAQKGPKRRKCSNCGRLGHKRTRCPDRDSLRRCEEADRVSSQAASQVNEPSPRCAQDASWEGMVLRSRKSNHEDPAVGRIESLRGKVEPNDENQIWTLQ</sequence>
<evidence type="ECO:0000313" key="5">
    <source>
        <dbReference type="Proteomes" id="UP001341840"/>
    </source>
</evidence>
<feature type="compositionally biased region" description="Basic residues" evidence="2">
    <location>
        <begin position="49"/>
        <end position="59"/>
    </location>
</feature>
<comment type="caution">
    <text evidence="4">The sequence shown here is derived from an EMBL/GenBank/DDBJ whole genome shotgun (WGS) entry which is preliminary data.</text>
</comment>
<keyword evidence="1" id="KW-0862">Zinc</keyword>
<gene>
    <name evidence="4" type="ORF">PIB30_029498</name>
</gene>
<accession>A0ABU6SAZ8</accession>
<feature type="compositionally biased region" description="Basic and acidic residues" evidence="2">
    <location>
        <begin position="114"/>
        <end position="133"/>
    </location>
</feature>
<feature type="domain" description="CCHC-type" evidence="3">
    <location>
        <begin position="53"/>
        <end position="70"/>
    </location>
</feature>
<keyword evidence="1" id="KW-0479">Metal-binding</keyword>
<evidence type="ECO:0000256" key="1">
    <source>
        <dbReference type="PROSITE-ProRule" id="PRU00047"/>
    </source>
</evidence>
<organism evidence="4 5">
    <name type="scientific">Stylosanthes scabra</name>
    <dbReference type="NCBI Taxonomy" id="79078"/>
    <lineage>
        <taxon>Eukaryota</taxon>
        <taxon>Viridiplantae</taxon>
        <taxon>Streptophyta</taxon>
        <taxon>Embryophyta</taxon>
        <taxon>Tracheophyta</taxon>
        <taxon>Spermatophyta</taxon>
        <taxon>Magnoliopsida</taxon>
        <taxon>eudicotyledons</taxon>
        <taxon>Gunneridae</taxon>
        <taxon>Pentapetalae</taxon>
        <taxon>rosids</taxon>
        <taxon>fabids</taxon>
        <taxon>Fabales</taxon>
        <taxon>Fabaceae</taxon>
        <taxon>Papilionoideae</taxon>
        <taxon>50 kb inversion clade</taxon>
        <taxon>dalbergioids sensu lato</taxon>
        <taxon>Dalbergieae</taxon>
        <taxon>Pterocarpus clade</taxon>
        <taxon>Stylosanthes</taxon>
    </lineage>
</organism>
<feature type="region of interest" description="Disordered" evidence="2">
    <location>
        <begin position="82"/>
        <end position="143"/>
    </location>
</feature>
<name>A0ABU6SAZ8_9FABA</name>
<reference evidence="4 5" key="1">
    <citation type="journal article" date="2023" name="Plants (Basel)">
        <title>Bridging the Gap: Combining Genomics and Transcriptomics Approaches to Understand Stylosanthes scabra, an Orphan Legume from the Brazilian Caatinga.</title>
        <authorList>
            <person name="Ferreira-Neto J.R.C."/>
            <person name="da Silva M.D."/>
            <person name="Binneck E."/>
            <person name="de Melo N.F."/>
            <person name="da Silva R.H."/>
            <person name="de Melo A.L.T.M."/>
            <person name="Pandolfi V."/>
            <person name="Bustamante F.O."/>
            <person name="Brasileiro-Vidal A.C."/>
            <person name="Benko-Iseppon A.M."/>
        </authorList>
    </citation>
    <scope>NUCLEOTIDE SEQUENCE [LARGE SCALE GENOMIC DNA]</scope>
    <source>
        <tissue evidence="4">Leaves</tissue>
    </source>
</reference>
<keyword evidence="1" id="KW-0863">Zinc-finger</keyword>
<evidence type="ECO:0000256" key="2">
    <source>
        <dbReference type="SAM" id="MobiDB-lite"/>
    </source>
</evidence>
<protein>
    <recommendedName>
        <fullName evidence="3">CCHC-type domain-containing protein</fullName>
    </recommendedName>
</protein>